<dbReference type="Proteomes" id="UP000224563">
    <property type="component" value="Unassembled WGS sequence"/>
</dbReference>
<dbReference type="PROSITE" id="PS50983">
    <property type="entry name" value="FE_B12_PBP"/>
    <property type="match status" value="1"/>
</dbReference>
<evidence type="ECO:0000313" key="4">
    <source>
        <dbReference type="EMBL" id="PHU37867.1"/>
    </source>
</evidence>
<reference evidence="4 5" key="1">
    <citation type="submission" date="2017-10" db="EMBL/GenBank/DDBJ databases">
        <title>Resolving the taxonomy of Roseburia spp., Eubacterium rectale and Agathobacter spp. through phylogenomic analysis.</title>
        <authorList>
            <person name="Sheridan P.O."/>
            <person name="Walker A.W."/>
            <person name="Duncan S.H."/>
            <person name="Scott K.P."/>
            <person name="Toole P.W.O."/>
            <person name="Luis P."/>
            <person name="Flint H.J."/>
        </authorList>
    </citation>
    <scope>NUCLEOTIDE SEQUENCE [LARGE SCALE GENOMIC DNA]</scope>
    <source>
        <strain evidence="4 5">JK623</strain>
    </source>
</reference>
<keyword evidence="5" id="KW-1185">Reference proteome</keyword>
<feature type="signal peptide" evidence="2">
    <location>
        <begin position="1"/>
        <end position="25"/>
    </location>
</feature>
<comment type="similarity">
    <text evidence="1">Belongs to the bacterial solute-binding protein 8 family.</text>
</comment>
<reference evidence="4 5" key="2">
    <citation type="submission" date="2017-10" db="EMBL/GenBank/DDBJ databases">
        <authorList>
            <person name="Banno H."/>
            <person name="Chua N.-H."/>
        </authorList>
    </citation>
    <scope>NUCLEOTIDE SEQUENCE [LARGE SCALE GENOMIC DNA]</scope>
    <source>
        <strain evidence="4 5">JK623</strain>
    </source>
</reference>
<sequence>MKRKIIFHVLLLCLLLLTACGQQMTQTNEQKIQKTGSMELEYANQFQVDYYEGGYAHIMIEDGNDYVLIPENAKDTDLGFADATLLHAPLDSVYLAATAAMDLFRQLDALDAIKACSTKAQDYEIPEARERIEKNQILYVGKYSAPEYEMLLGMDCRLAVESTMIYHAPKVKEQLEELGIPVLVERSSYESHPLGRLEWIKLYGLLMGKQDEAEHFFDAQANAVRDLTKQLEEQKDTDSHPKVVVFYVSSNGYLNVRKPGDYLTKMIAIAGGEYALAGLEIDEENALSTINITWEDFYKEAVDADILVYNGTIDGGVKDLDDLISKNALFADFRAVRQGQVYCTNMNMFQETGKIAEVIQDFHHIIEGNDSGCSYLKKLR</sequence>
<dbReference type="Pfam" id="PF01497">
    <property type="entry name" value="Peripla_BP_2"/>
    <property type="match status" value="1"/>
</dbReference>
<dbReference type="AlphaFoldDB" id="A0A2G3E3K3"/>
<feature type="chain" id="PRO_5013565728" evidence="2">
    <location>
        <begin position="26"/>
        <end position="380"/>
    </location>
</feature>
<evidence type="ECO:0000313" key="5">
    <source>
        <dbReference type="Proteomes" id="UP000224563"/>
    </source>
</evidence>
<evidence type="ECO:0000256" key="1">
    <source>
        <dbReference type="ARBA" id="ARBA00008814"/>
    </source>
</evidence>
<dbReference type="SUPFAM" id="SSF53807">
    <property type="entry name" value="Helical backbone' metal receptor"/>
    <property type="match status" value="1"/>
</dbReference>
<dbReference type="InterPro" id="IPR050902">
    <property type="entry name" value="ABC_Transporter_SBP"/>
</dbReference>
<evidence type="ECO:0000259" key="3">
    <source>
        <dbReference type="PROSITE" id="PS50983"/>
    </source>
</evidence>
<gene>
    <name evidence="4" type="ORF">CSX02_05680</name>
</gene>
<dbReference type="EMBL" id="PDYG01000026">
    <property type="protein sequence ID" value="PHU37867.1"/>
    <property type="molecule type" value="Genomic_DNA"/>
</dbReference>
<accession>A0A2G3E3K3</accession>
<name>A0A2G3E3K3_9FIRM</name>
<comment type="caution">
    <text evidence="4">The sequence shown here is derived from an EMBL/GenBank/DDBJ whole genome shotgun (WGS) entry which is preliminary data.</text>
</comment>
<proteinExistence type="inferred from homology"/>
<organism evidence="4 5">
    <name type="scientific">Agathobacter ruminis</name>
    <dbReference type="NCBI Taxonomy" id="1712665"/>
    <lineage>
        <taxon>Bacteria</taxon>
        <taxon>Bacillati</taxon>
        <taxon>Bacillota</taxon>
        <taxon>Clostridia</taxon>
        <taxon>Lachnospirales</taxon>
        <taxon>Lachnospiraceae</taxon>
        <taxon>Agathobacter</taxon>
    </lineage>
</organism>
<dbReference type="PROSITE" id="PS51257">
    <property type="entry name" value="PROKAR_LIPOPROTEIN"/>
    <property type="match status" value="1"/>
</dbReference>
<protein>
    <submittedName>
        <fullName evidence="4">Iron ABC transporter substrate-binding protein</fullName>
    </submittedName>
</protein>
<dbReference type="Gene3D" id="3.40.50.1980">
    <property type="entry name" value="Nitrogenase molybdenum iron protein domain"/>
    <property type="match status" value="2"/>
</dbReference>
<dbReference type="InterPro" id="IPR002491">
    <property type="entry name" value="ABC_transptr_periplasmic_BD"/>
</dbReference>
<feature type="domain" description="Fe/B12 periplasmic-binding" evidence="3">
    <location>
        <begin position="92"/>
        <end position="370"/>
    </location>
</feature>
<evidence type="ECO:0000256" key="2">
    <source>
        <dbReference type="SAM" id="SignalP"/>
    </source>
</evidence>
<dbReference type="RefSeq" id="WP_099385959.1">
    <property type="nucleotide sequence ID" value="NZ_JANSWH010000078.1"/>
</dbReference>
<dbReference type="PANTHER" id="PTHR30535">
    <property type="entry name" value="VITAMIN B12-BINDING PROTEIN"/>
    <property type="match status" value="1"/>
</dbReference>
<dbReference type="PANTHER" id="PTHR30535:SF34">
    <property type="entry name" value="MOLYBDATE-BINDING PROTEIN MOLA"/>
    <property type="match status" value="1"/>
</dbReference>
<keyword evidence="2" id="KW-0732">Signal</keyword>